<reference evidence="3" key="1">
    <citation type="submission" date="2010-06" db="EMBL/GenBank/DDBJ databases">
        <authorList>
            <person name="Muzny D."/>
            <person name="Qin X."/>
            <person name="Buhay C."/>
            <person name="Dugan-Rocha S."/>
            <person name="Ding Y."/>
            <person name="Chen G."/>
            <person name="Hawes A."/>
            <person name="Holder M."/>
            <person name="Jhangiani S."/>
            <person name="Johnson A."/>
            <person name="Khan Z."/>
            <person name="Li Z."/>
            <person name="Liu W."/>
            <person name="Liu X."/>
            <person name="Perez L."/>
            <person name="Shen H."/>
            <person name="Wang Q."/>
            <person name="Watt J."/>
            <person name="Xi L."/>
            <person name="Xin Y."/>
            <person name="Zhou J."/>
            <person name="Deng J."/>
            <person name="Jiang H."/>
            <person name="Liu Y."/>
            <person name="Qu J."/>
            <person name="Song X.-Z."/>
            <person name="Zhang L."/>
            <person name="Villasana D."/>
            <person name="Johnson A."/>
            <person name="Liu J."/>
            <person name="Liyanage D."/>
            <person name="Lorensuhewa L."/>
            <person name="Robinson T."/>
            <person name="Song A."/>
            <person name="Song B.-B."/>
            <person name="Dinh H."/>
            <person name="Thornton R."/>
            <person name="Coyle M."/>
            <person name="Francisco L."/>
            <person name="Jackson L."/>
            <person name="Javaid M."/>
            <person name="Korchina V."/>
            <person name="Kovar C."/>
            <person name="Mata R."/>
            <person name="Mathew T."/>
            <person name="Ngo R."/>
            <person name="Nguyen L."/>
            <person name="Nguyen N."/>
            <person name="Okwuonu G."/>
            <person name="Ongeri F."/>
            <person name="Pham C."/>
            <person name="Simmons D."/>
            <person name="Wilczek-Boney K."/>
            <person name="Hale W."/>
            <person name="Jakkamsetti A."/>
            <person name="Pham P."/>
            <person name="Ruth R."/>
            <person name="San Lucas F."/>
            <person name="Warren J."/>
            <person name="Zhang J."/>
            <person name="Zhao Z."/>
            <person name="Zhou C."/>
            <person name="Zhu D."/>
            <person name="Lee S."/>
            <person name="Bess C."/>
            <person name="Blankenburg K."/>
            <person name="Forbes L."/>
            <person name="Fu Q."/>
            <person name="Gubbala S."/>
            <person name="Hirani K."/>
            <person name="Jayaseelan J.C."/>
            <person name="Lara F."/>
            <person name="Munidasa M."/>
            <person name="Palculict T."/>
            <person name="Patil S."/>
            <person name="Pu L.-L."/>
            <person name="Saada N."/>
            <person name="Tang L."/>
            <person name="Weissenberger G."/>
            <person name="Zhu Y."/>
            <person name="Hemphill L."/>
            <person name="Shang Y."/>
            <person name="Youmans B."/>
            <person name="Ayvaz T."/>
            <person name="Ross M."/>
            <person name="Santibanez J."/>
            <person name="Aqrawi P."/>
            <person name="Gross S."/>
            <person name="Joshi V."/>
            <person name="Fowler G."/>
            <person name="Nazareth L."/>
            <person name="Reid J."/>
            <person name="Worley K."/>
            <person name="Petrosino J."/>
            <person name="Highlander S."/>
            <person name="Gibbs R."/>
        </authorList>
    </citation>
    <scope>NUCLEOTIDE SEQUENCE [LARGE SCALE GENOMIC DNA]</scope>
    <source>
        <strain evidence="3">ATCC 33030</strain>
    </source>
</reference>
<gene>
    <name evidence="3" type="ORF">HMPREF0291_10812</name>
</gene>
<dbReference type="AlphaFoldDB" id="D7W9T7"/>
<evidence type="ECO:0000313" key="4">
    <source>
        <dbReference type="Proteomes" id="UP000004208"/>
    </source>
</evidence>
<proteinExistence type="predicted"/>
<keyword evidence="2" id="KW-0472">Membrane</keyword>
<dbReference type="HOGENOM" id="CLU_168128_0_0_11"/>
<dbReference type="OrthoDB" id="4479226at2"/>
<protein>
    <submittedName>
        <fullName evidence="3">Uncharacterized protein</fullName>
    </submittedName>
</protein>
<sequence length="108" mass="12296">MDQIDIWLRAGQLLVAFLGFSGLILTIHQKTVSDARAEWWKRYTCATDLIREKDDQSFHLGMFHLNILLESPLTTRTEKKIIQELAIAGSNNDNGGTDKEADDDFEND</sequence>
<dbReference type="eggNOG" id="ENOG5031EXM">
    <property type="taxonomic scope" value="Bacteria"/>
</dbReference>
<keyword evidence="4" id="KW-1185">Reference proteome</keyword>
<dbReference type="Proteomes" id="UP000004208">
    <property type="component" value="Unassembled WGS sequence"/>
</dbReference>
<feature type="region of interest" description="Disordered" evidence="1">
    <location>
        <begin position="89"/>
        <end position="108"/>
    </location>
</feature>
<dbReference type="RefSeq" id="WP_005288359.1">
    <property type="nucleotide sequence ID" value="NZ_CM000961.1"/>
</dbReference>
<evidence type="ECO:0000256" key="2">
    <source>
        <dbReference type="SAM" id="Phobius"/>
    </source>
</evidence>
<organism evidence="3 4">
    <name type="scientific">Corynebacterium genitalium ATCC 33030</name>
    <dbReference type="NCBI Taxonomy" id="585529"/>
    <lineage>
        <taxon>Bacteria</taxon>
        <taxon>Bacillati</taxon>
        <taxon>Actinomycetota</taxon>
        <taxon>Actinomycetes</taxon>
        <taxon>Mycobacteriales</taxon>
        <taxon>Corynebacteriaceae</taxon>
        <taxon>Corynebacterium</taxon>
    </lineage>
</organism>
<dbReference type="EMBL" id="ACLJ02000001">
    <property type="protein sequence ID" value="EFK55554.1"/>
    <property type="molecule type" value="Genomic_DNA"/>
</dbReference>
<keyword evidence="2" id="KW-0812">Transmembrane</keyword>
<evidence type="ECO:0000256" key="1">
    <source>
        <dbReference type="SAM" id="MobiDB-lite"/>
    </source>
</evidence>
<comment type="caution">
    <text evidence="3">The sequence shown here is derived from an EMBL/GenBank/DDBJ whole genome shotgun (WGS) entry which is preliminary data.</text>
</comment>
<name>D7W9T7_9CORY</name>
<keyword evidence="2" id="KW-1133">Transmembrane helix</keyword>
<evidence type="ECO:0000313" key="3">
    <source>
        <dbReference type="EMBL" id="EFK55554.1"/>
    </source>
</evidence>
<accession>D7W9T7</accession>
<feature type="transmembrane region" description="Helical" evidence="2">
    <location>
        <begin position="6"/>
        <end position="27"/>
    </location>
</feature>